<dbReference type="AlphaFoldDB" id="E4XN94"/>
<sequence length="579" mass="66789">MILPVQEFIKTPIIIRQAAQNCAIPNRNPRLEATGLARCRLCEKDANPIRIDEYNLHIFSEHQVFASILYYSFHAPLHTSQLKIEWQKKNNRSLNQLKRWFSSVKRPDCGRALDEIILEHEKELKAPFIKEKENQYAARSAFVRLLISEKFAIKEEIGDPPIVYGPLSERNARRTRLVEFYKKKAKEANAPIVIDSQDTVDDVVVVEDRIVQPKKRRKIETSSPVVILDDSDEEKTTEMDTQDDDIPITKLIQKGEKMVNKLETIKESLNEVQRPKIVLKDVNDNKDFFGIQRKPIVPEDTSSSSSSSEEEEEPAMPMPSVVKFVSAYPDKTTQNAKPPNAKKRKFEEPIPDSIEPVDLLKPSVSLMKEKKEKFAKRGIDLSKSKFQELNPPKLNLPKLPKASKNSKNGSQISKMSQRFAETSTEFQQEPKELSKKQLRKQKKKENMKQKMEERENGSIKIYSEPLGKDAQSQMKVMRQLNAGNNIWFICPLSNKKIVTPVRGEHCQHGSTFCFQHYKRMERNREKCPWCSNIIGEDNPLKICVFTKALMNDYPNFLQIRQIEDKNSLKKKIIGVEIGD</sequence>
<dbReference type="OrthoDB" id="10263264at2759"/>
<dbReference type="CDD" id="cd16650">
    <property type="entry name" value="SP-RING_PIAS-like"/>
    <property type="match status" value="1"/>
</dbReference>
<feature type="region of interest" description="Disordered" evidence="1">
    <location>
        <begin position="385"/>
        <end position="455"/>
    </location>
</feature>
<feature type="compositionally biased region" description="Low complexity" evidence="1">
    <location>
        <begin position="389"/>
        <end position="400"/>
    </location>
</feature>
<reference evidence="2" key="1">
    <citation type="journal article" date="2010" name="Science">
        <title>Plasticity of animal genome architecture unmasked by rapid evolution of a pelagic tunicate.</title>
        <authorList>
            <person name="Denoeud F."/>
            <person name="Henriet S."/>
            <person name="Mungpakdee S."/>
            <person name="Aury J.M."/>
            <person name="Da Silva C."/>
            <person name="Brinkmann H."/>
            <person name="Mikhaleva J."/>
            <person name="Olsen L.C."/>
            <person name="Jubin C."/>
            <person name="Canestro C."/>
            <person name="Bouquet J.M."/>
            <person name="Danks G."/>
            <person name="Poulain J."/>
            <person name="Campsteijn C."/>
            <person name="Adamski M."/>
            <person name="Cross I."/>
            <person name="Yadetie F."/>
            <person name="Muffato M."/>
            <person name="Louis A."/>
            <person name="Butcher S."/>
            <person name="Tsagkogeorga G."/>
            <person name="Konrad A."/>
            <person name="Singh S."/>
            <person name="Jensen M.F."/>
            <person name="Cong E.H."/>
            <person name="Eikeseth-Otteraa H."/>
            <person name="Noel B."/>
            <person name="Anthouard V."/>
            <person name="Porcel B.M."/>
            <person name="Kachouri-Lafond R."/>
            <person name="Nishino A."/>
            <person name="Ugolini M."/>
            <person name="Chourrout P."/>
            <person name="Nishida H."/>
            <person name="Aasland R."/>
            <person name="Huzurbazar S."/>
            <person name="Westhof E."/>
            <person name="Delsuc F."/>
            <person name="Lehrach H."/>
            <person name="Reinhardt R."/>
            <person name="Weissenbach J."/>
            <person name="Roy S.W."/>
            <person name="Artiguenave F."/>
            <person name="Postlethwait J.H."/>
            <person name="Manak J.R."/>
            <person name="Thompson E.M."/>
            <person name="Jaillon O."/>
            <person name="Du Pasquier L."/>
            <person name="Boudinot P."/>
            <person name="Liberles D.A."/>
            <person name="Volff J.N."/>
            <person name="Philippe H."/>
            <person name="Lenhard B."/>
            <person name="Roest Crollius H."/>
            <person name="Wincker P."/>
            <person name="Chourrout D."/>
        </authorList>
    </citation>
    <scope>NUCLEOTIDE SEQUENCE [LARGE SCALE GENOMIC DNA]</scope>
</reference>
<evidence type="ECO:0000313" key="2">
    <source>
        <dbReference type="EMBL" id="CBY11332.1"/>
    </source>
</evidence>
<evidence type="ECO:0008006" key="4">
    <source>
        <dbReference type="Google" id="ProtNLM"/>
    </source>
</evidence>
<dbReference type="EMBL" id="FN653082">
    <property type="protein sequence ID" value="CBY11332.1"/>
    <property type="molecule type" value="Genomic_DNA"/>
</dbReference>
<accession>E4XN94</accession>
<feature type="region of interest" description="Disordered" evidence="1">
    <location>
        <begin position="293"/>
        <end position="318"/>
    </location>
</feature>
<name>E4XN94_OIKDI</name>
<keyword evidence="3" id="KW-1185">Reference proteome</keyword>
<proteinExistence type="predicted"/>
<dbReference type="Proteomes" id="UP000001307">
    <property type="component" value="Unassembled WGS sequence"/>
</dbReference>
<dbReference type="Gene3D" id="3.30.40.10">
    <property type="entry name" value="Zinc/RING finger domain, C3HC4 (zinc finger)"/>
    <property type="match status" value="1"/>
</dbReference>
<evidence type="ECO:0000256" key="1">
    <source>
        <dbReference type="SAM" id="MobiDB-lite"/>
    </source>
</evidence>
<feature type="compositionally biased region" description="Basic and acidic residues" evidence="1">
    <location>
        <begin position="444"/>
        <end position="455"/>
    </location>
</feature>
<organism evidence="2">
    <name type="scientific">Oikopleura dioica</name>
    <name type="common">Tunicate</name>
    <dbReference type="NCBI Taxonomy" id="34765"/>
    <lineage>
        <taxon>Eukaryota</taxon>
        <taxon>Metazoa</taxon>
        <taxon>Chordata</taxon>
        <taxon>Tunicata</taxon>
        <taxon>Appendicularia</taxon>
        <taxon>Copelata</taxon>
        <taxon>Oikopleuridae</taxon>
        <taxon>Oikopleura</taxon>
    </lineage>
</organism>
<dbReference type="InterPro" id="IPR013083">
    <property type="entry name" value="Znf_RING/FYVE/PHD"/>
</dbReference>
<feature type="compositionally biased region" description="Polar residues" evidence="1">
    <location>
        <begin position="403"/>
        <end position="427"/>
    </location>
</feature>
<evidence type="ECO:0000313" key="3">
    <source>
        <dbReference type="Proteomes" id="UP000001307"/>
    </source>
</evidence>
<protein>
    <recommendedName>
        <fullName evidence="4">SP-RING-type domain-containing protein</fullName>
    </recommendedName>
</protein>
<gene>
    <name evidence="2" type="ORF">GSOID_T00015649001</name>
</gene>
<dbReference type="InParanoid" id="E4XN94"/>